<comment type="similarity">
    <text evidence="2">Belongs to the MmpS family.</text>
</comment>
<name>A0A0N1CC73_9MYCO</name>
<evidence type="ECO:0000313" key="10">
    <source>
        <dbReference type="Proteomes" id="UP000037843"/>
    </source>
</evidence>
<evidence type="ECO:0000313" key="7">
    <source>
        <dbReference type="EMBL" id="KPG16056.1"/>
    </source>
</evidence>
<organism evidence="7 10">
    <name type="scientific">Mycobacteroides immunogenum</name>
    <dbReference type="NCBI Taxonomy" id="83262"/>
    <lineage>
        <taxon>Bacteria</taxon>
        <taxon>Bacillati</taxon>
        <taxon>Actinomycetota</taxon>
        <taxon>Actinomycetes</taxon>
        <taxon>Mycobacteriales</taxon>
        <taxon>Mycobacteriaceae</taxon>
        <taxon>Mycobacteroides</taxon>
    </lineage>
</organism>
<evidence type="ECO:0000313" key="12">
    <source>
        <dbReference type="Proteomes" id="UP000186919"/>
    </source>
</evidence>
<dbReference type="GO" id="GO:0005886">
    <property type="term" value="C:plasma membrane"/>
    <property type="evidence" value="ECO:0007669"/>
    <property type="project" value="UniProtKB-SubCell"/>
</dbReference>
<dbReference type="EMBL" id="LJFS01000043">
    <property type="protein sequence ID" value="KPG26840.1"/>
    <property type="molecule type" value="Genomic_DNA"/>
</dbReference>
<dbReference type="EMBL" id="LQYE01000032">
    <property type="protein sequence ID" value="OAT66223.1"/>
    <property type="molecule type" value="Genomic_DNA"/>
</dbReference>
<dbReference type="InterPro" id="IPR038468">
    <property type="entry name" value="MmpS_C"/>
</dbReference>
<dbReference type="Proteomes" id="UP000037843">
    <property type="component" value="Unassembled WGS sequence"/>
</dbReference>
<proteinExistence type="inferred from homology"/>
<evidence type="ECO:0000313" key="11">
    <source>
        <dbReference type="Proteomes" id="UP000037962"/>
    </source>
</evidence>
<dbReference type="Gene3D" id="2.60.40.2880">
    <property type="entry name" value="MmpS1-5, C-terminal soluble domain"/>
    <property type="match status" value="1"/>
</dbReference>
<dbReference type="EMBL" id="LJFO01000002">
    <property type="protein sequence ID" value="KPG16056.1"/>
    <property type="molecule type" value="Genomic_DNA"/>
</dbReference>
<reference evidence="9 12" key="2">
    <citation type="submission" date="2016-01" db="EMBL/GenBank/DDBJ databases">
        <title>Mycobacterium immunogenum strain CD11_6 genome sequencing and assembly.</title>
        <authorList>
            <person name="Kaur G."/>
            <person name="Nair G.R."/>
            <person name="Mayilraj S."/>
        </authorList>
    </citation>
    <scope>NUCLEOTIDE SEQUENCE [LARGE SCALE GENOMIC DNA]</scope>
    <source>
        <strain evidence="9 12">CD11-6</strain>
    </source>
</reference>
<dbReference type="PATRIC" id="fig|83262.10.peg.5381"/>
<dbReference type="Pfam" id="PF05423">
    <property type="entry name" value="Mycobact_memb"/>
    <property type="match status" value="1"/>
</dbReference>
<dbReference type="InterPro" id="IPR008693">
    <property type="entry name" value="MmpS"/>
</dbReference>
<keyword evidence="11" id="KW-1185">Reference proteome</keyword>
<evidence type="ECO:0000256" key="1">
    <source>
        <dbReference type="ARBA" id="ARBA00004236"/>
    </source>
</evidence>
<keyword evidence="6" id="KW-0472">Membrane</keyword>
<evidence type="ECO:0008006" key="13">
    <source>
        <dbReference type="Google" id="ProtNLM"/>
    </source>
</evidence>
<evidence type="ECO:0000256" key="2">
    <source>
        <dbReference type="ARBA" id="ARBA00007531"/>
    </source>
</evidence>
<dbReference type="RefSeq" id="WP_043080360.1">
    <property type="nucleotide sequence ID" value="NZ_CP011530.1"/>
</dbReference>
<comment type="subcellular location">
    <subcellularLocation>
        <location evidence="1">Cell membrane</location>
    </subcellularLocation>
</comment>
<evidence type="ECO:0000313" key="8">
    <source>
        <dbReference type="EMBL" id="KPG26840.1"/>
    </source>
</evidence>
<evidence type="ECO:0000256" key="3">
    <source>
        <dbReference type="ARBA" id="ARBA00022475"/>
    </source>
</evidence>
<dbReference type="AlphaFoldDB" id="A0A0N1CC73"/>
<evidence type="ECO:0000256" key="6">
    <source>
        <dbReference type="ARBA" id="ARBA00023136"/>
    </source>
</evidence>
<protein>
    <recommendedName>
        <fullName evidence="13">Membrane protein MmpS</fullName>
    </recommendedName>
</protein>
<keyword evidence="5" id="KW-1133">Transmembrane helix</keyword>
<dbReference type="KEGG" id="miz:BAB75_17125"/>
<accession>A0A0N1CC73</accession>
<gene>
    <name evidence="7" type="ORF">AN908_03365</name>
    <name evidence="8" type="ORF">AN912_24605</name>
    <name evidence="9" type="ORF">AWB85_15765</name>
</gene>
<dbReference type="OrthoDB" id="4554107at2"/>
<evidence type="ECO:0000256" key="4">
    <source>
        <dbReference type="ARBA" id="ARBA00022692"/>
    </source>
</evidence>
<keyword evidence="3" id="KW-1003">Cell membrane</keyword>
<sequence length="135" mass="14155">MRGAWVYLVSIATLCIAGAYIAHLRLSDIPDPAIGHSAKPPITGKPRDKVVEYRLDGPAGSTVKASYLDVDGAVREVSGTLPWQTTLHAKQLVVPVGLVAQSNSGQMSCRITINGQTRDQSAANASAVSCQVTVA</sequence>
<comment type="caution">
    <text evidence="7">The sequence shown here is derived from an EMBL/GenBank/DDBJ whole genome shotgun (WGS) entry which is preliminary data.</text>
</comment>
<evidence type="ECO:0000256" key="5">
    <source>
        <dbReference type="ARBA" id="ARBA00022989"/>
    </source>
</evidence>
<dbReference type="GeneID" id="45765591"/>
<dbReference type="Proteomes" id="UP000037962">
    <property type="component" value="Unassembled WGS sequence"/>
</dbReference>
<reference evidence="10 11" key="1">
    <citation type="submission" date="2015-09" db="EMBL/GenBank/DDBJ databases">
        <title>Genome Sequences of Mycobacterium immunogenum Isolates, Recuperated from a Chloraminated Drinking Water Distribution System Simulator Subjected to Episodes of Nitrification.</title>
        <authorList>
            <person name="Gomez-Alvarez V."/>
            <person name="Revetta R.P."/>
        </authorList>
    </citation>
    <scope>NUCLEOTIDE SEQUENCE [LARGE SCALE GENOMIC DNA]</scope>
    <source>
        <strain evidence="7 10">H008</strain>
        <strain evidence="8 11">H076</strain>
    </source>
</reference>
<dbReference type="STRING" id="83262.BAB75_17125"/>
<dbReference type="Proteomes" id="UP000186919">
    <property type="component" value="Unassembled WGS sequence"/>
</dbReference>
<evidence type="ECO:0000313" key="9">
    <source>
        <dbReference type="EMBL" id="OAT66223.1"/>
    </source>
</evidence>
<keyword evidence="4" id="KW-0812">Transmembrane</keyword>